<keyword evidence="10 17" id="KW-0862">Zinc</keyword>
<evidence type="ECO:0000256" key="8">
    <source>
        <dbReference type="ARBA" id="ARBA00022723"/>
    </source>
</evidence>
<feature type="active site" description="Nucleophile" evidence="15">
    <location>
        <position position="7"/>
    </location>
</feature>
<evidence type="ECO:0000313" key="18">
    <source>
        <dbReference type="EMBL" id="OQX11362.1"/>
    </source>
</evidence>
<evidence type="ECO:0000256" key="10">
    <source>
        <dbReference type="ARBA" id="ARBA00022833"/>
    </source>
</evidence>
<comment type="cofactor">
    <cofactor evidence="3 17">
        <name>Zn(2+)</name>
        <dbReference type="ChEBI" id="CHEBI:29105"/>
    </cofactor>
</comment>
<dbReference type="EMBL" id="MTEJ01000089">
    <property type="protein sequence ID" value="OQX11362.1"/>
    <property type="molecule type" value="Genomic_DNA"/>
</dbReference>
<comment type="catalytic activity">
    <reaction evidence="1">
        <text>D-glycero-beta-D-manno-heptose 1,7-bisphosphate + H2O = D-glycero-beta-D-manno-heptose 1-phosphate + phosphate</text>
        <dbReference type="Rhea" id="RHEA:28518"/>
        <dbReference type="ChEBI" id="CHEBI:15377"/>
        <dbReference type="ChEBI" id="CHEBI:43474"/>
        <dbReference type="ChEBI" id="CHEBI:60208"/>
        <dbReference type="ChEBI" id="CHEBI:61593"/>
        <dbReference type="EC" id="3.1.3.82"/>
    </reaction>
</comment>
<evidence type="ECO:0000256" key="17">
    <source>
        <dbReference type="PIRSR" id="PIRSR004682-4"/>
    </source>
</evidence>
<reference evidence="18 19" key="1">
    <citation type="submission" date="2017-01" db="EMBL/GenBank/DDBJ databases">
        <title>Novel large sulfur bacteria in the metagenomes of groundwater-fed chemosynthetic microbial mats in the Lake Huron basin.</title>
        <authorList>
            <person name="Sharrar A.M."/>
            <person name="Flood B.E."/>
            <person name="Bailey J.V."/>
            <person name="Jones D.S."/>
            <person name="Biddanda B."/>
            <person name="Ruberg S.A."/>
            <person name="Marcus D.N."/>
            <person name="Dick G.J."/>
        </authorList>
    </citation>
    <scope>NUCLEOTIDE SEQUENCE [LARGE SCALE GENOMIC DNA]</scope>
    <source>
        <strain evidence="18">A8</strain>
    </source>
</reference>
<evidence type="ECO:0000256" key="3">
    <source>
        <dbReference type="ARBA" id="ARBA00001947"/>
    </source>
</evidence>
<dbReference type="PANTHER" id="PTHR42891:SF1">
    <property type="entry name" value="D-GLYCERO-BETA-D-MANNO-HEPTOSE-1,7-BISPHOSPHATE 7-PHOSPHATASE"/>
    <property type="match status" value="1"/>
</dbReference>
<comment type="caution">
    <text evidence="18">The sequence shown here is derived from an EMBL/GenBank/DDBJ whole genome shotgun (WGS) entry which is preliminary data.</text>
</comment>
<evidence type="ECO:0000256" key="12">
    <source>
        <dbReference type="ARBA" id="ARBA00023277"/>
    </source>
</evidence>
<dbReference type="AlphaFoldDB" id="A0A1Y1QQR6"/>
<evidence type="ECO:0000256" key="1">
    <source>
        <dbReference type="ARBA" id="ARBA00001226"/>
    </source>
</evidence>
<dbReference type="NCBIfam" id="TIGR01662">
    <property type="entry name" value="HAD-SF-IIIA"/>
    <property type="match status" value="1"/>
</dbReference>
<feature type="site" description="Contributes to substrate recognition" evidence="16">
    <location>
        <position position="100"/>
    </location>
</feature>
<evidence type="ECO:0000256" key="15">
    <source>
        <dbReference type="PIRSR" id="PIRSR004682-1"/>
    </source>
</evidence>
<sequence>MQLIILDRDGVINQDSDDYIKSAEEWIPIAGSLAAMARLQQAGYTLAIATNQSGISRGYYSEATLDAMHAKLQHLLAEHGGTVSKIAYCPHLAADECECRKPKPGMLQDIIAHFGTLPQNTLLVGDSITDWQAATAAGIAYVQVRSGKGERTLAKGVLPADIPVFDNLADYADSLLGA</sequence>
<dbReference type="PANTHER" id="PTHR42891">
    <property type="entry name" value="D-GLYCERO-BETA-D-MANNO-HEPTOSE-1,7-BISPHOSPHATE 7-PHOSPHATASE"/>
    <property type="match status" value="1"/>
</dbReference>
<dbReference type="GO" id="GO:0046872">
    <property type="term" value="F:metal ion binding"/>
    <property type="evidence" value="ECO:0007669"/>
    <property type="project" value="UniProtKB-KW"/>
</dbReference>
<dbReference type="EC" id="3.1.3.-" evidence="14"/>
<dbReference type="PIRSF" id="PIRSF004682">
    <property type="entry name" value="GmhB"/>
    <property type="match status" value="1"/>
</dbReference>
<feature type="site" description="Stabilizes the phosphoryl group" evidence="16">
    <location>
        <position position="101"/>
    </location>
</feature>
<feature type="binding site" evidence="17">
    <location>
        <position position="99"/>
    </location>
    <ligand>
        <name>Zn(2+)</name>
        <dbReference type="ChEBI" id="CHEBI:29105"/>
    </ligand>
</feature>
<comment type="pathway">
    <text evidence="5">Nucleotide-sugar biosynthesis; ADP-L-glycero-beta-D-manno-heptose biosynthesis; ADP-L-glycero-beta-D-manno-heptose from D-glycero-beta-D-manno-heptose 7-phosphate: step 2/4.</text>
</comment>
<feature type="binding site" evidence="17">
    <location>
        <position position="9"/>
    </location>
    <ligand>
        <name>Mg(2+)</name>
        <dbReference type="ChEBI" id="CHEBI:18420"/>
    </ligand>
</feature>
<dbReference type="InterPro" id="IPR006543">
    <property type="entry name" value="Histidinol-phos"/>
</dbReference>
<proteinExistence type="inferred from homology"/>
<evidence type="ECO:0000256" key="7">
    <source>
        <dbReference type="ARBA" id="ARBA00022490"/>
    </source>
</evidence>
<feature type="site" description="Stabilizes the phosphoryl group" evidence="16">
    <location>
        <position position="50"/>
    </location>
</feature>
<dbReference type="CDD" id="cd07503">
    <property type="entry name" value="HAD_HisB-N"/>
    <property type="match status" value="1"/>
</dbReference>
<dbReference type="Proteomes" id="UP000192491">
    <property type="component" value="Unassembled WGS sequence"/>
</dbReference>
<name>A0A1Y1QQR6_9GAMM</name>
<gene>
    <name evidence="18" type="ORF">BWK73_17865</name>
</gene>
<evidence type="ECO:0000256" key="6">
    <source>
        <dbReference type="ARBA" id="ARBA00011245"/>
    </source>
</evidence>
<dbReference type="InterPro" id="IPR004446">
    <property type="entry name" value="Heptose_bisP_phosphatase"/>
</dbReference>
<protein>
    <recommendedName>
        <fullName evidence="14">D,D-heptose 1,7-bisphosphate phosphatase</fullName>
        <ecNumber evidence="14">3.1.3.-</ecNumber>
    </recommendedName>
</protein>
<dbReference type="NCBIfam" id="NF006506">
    <property type="entry name" value="PRK08942.1"/>
    <property type="match status" value="1"/>
</dbReference>
<keyword evidence="9 14" id="KW-0378">Hydrolase</keyword>
<keyword evidence="7 14" id="KW-0963">Cytoplasm</keyword>
<dbReference type="Pfam" id="PF13242">
    <property type="entry name" value="Hydrolase_like"/>
    <property type="match status" value="1"/>
</dbReference>
<organism evidence="18 19">
    <name type="scientific">Thiothrix lacustris</name>
    <dbReference type="NCBI Taxonomy" id="525917"/>
    <lineage>
        <taxon>Bacteria</taxon>
        <taxon>Pseudomonadati</taxon>
        <taxon>Pseudomonadota</taxon>
        <taxon>Gammaproteobacteria</taxon>
        <taxon>Thiotrichales</taxon>
        <taxon>Thiotrichaceae</taxon>
        <taxon>Thiothrix</taxon>
    </lineage>
</organism>
<evidence type="ECO:0000256" key="2">
    <source>
        <dbReference type="ARBA" id="ARBA00001946"/>
    </source>
</evidence>
<dbReference type="InterPro" id="IPR036412">
    <property type="entry name" value="HAD-like_sf"/>
</dbReference>
<keyword evidence="12 14" id="KW-0119">Carbohydrate metabolism</keyword>
<dbReference type="InterPro" id="IPR006549">
    <property type="entry name" value="HAD-SF_hydro_IIIA"/>
</dbReference>
<comment type="cofactor">
    <cofactor evidence="2 17">
        <name>Mg(2+)</name>
        <dbReference type="ChEBI" id="CHEBI:18420"/>
    </cofactor>
</comment>
<dbReference type="InterPro" id="IPR023214">
    <property type="entry name" value="HAD_sf"/>
</dbReference>
<evidence type="ECO:0000256" key="4">
    <source>
        <dbReference type="ARBA" id="ARBA00004496"/>
    </source>
</evidence>
<keyword evidence="11 17" id="KW-0460">Magnesium</keyword>
<comment type="similarity">
    <text evidence="13 14">Belongs to the gmhB family.</text>
</comment>
<comment type="subunit">
    <text evidence="6">Monomer.</text>
</comment>
<dbReference type="GO" id="GO:0005975">
    <property type="term" value="P:carbohydrate metabolic process"/>
    <property type="evidence" value="ECO:0007669"/>
    <property type="project" value="InterPro"/>
</dbReference>
<dbReference type="SUPFAM" id="SSF56784">
    <property type="entry name" value="HAD-like"/>
    <property type="match status" value="1"/>
</dbReference>
<dbReference type="NCBIfam" id="TIGR01656">
    <property type="entry name" value="Histidinol-ppas"/>
    <property type="match status" value="1"/>
</dbReference>
<accession>A0A1Y1QQR6</accession>
<feature type="binding site" evidence="17">
    <location>
        <position position="89"/>
    </location>
    <ligand>
        <name>Zn(2+)</name>
        <dbReference type="ChEBI" id="CHEBI:29105"/>
    </ligand>
</feature>
<feature type="binding site" evidence="17">
    <location>
        <position position="97"/>
    </location>
    <ligand>
        <name>Zn(2+)</name>
        <dbReference type="ChEBI" id="CHEBI:29105"/>
    </ligand>
</feature>
<feature type="binding site" evidence="17">
    <location>
        <position position="7"/>
    </location>
    <ligand>
        <name>Mg(2+)</name>
        <dbReference type="ChEBI" id="CHEBI:18420"/>
    </ligand>
</feature>
<evidence type="ECO:0000256" key="11">
    <source>
        <dbReference type="ARBA" id="ARBA00022842"/>
    </source>
</evidence>
<comment type="subcellular location">
    <subcellularLocation>
        <location evidence="4 14">Cytoplasm</location>
    </subcellularLocation>
</comment>
<feature type="binding site" evidence="17">
    <location>
        <position position="126"/>
    </location>
    <ligand>
        <name>Mg(2+)</name>
        <dbReference type="ChEBI" id="CHEBI:18420"/>
    </ligand>
</feature>
<feature type="binding site" evidence="17">
    <location>
        <position position="91"/>
    </location>
    <ligand>
        <name>Zn(2+)</name>
        <dbReference type="ChEBI" id="CHEBI:29105"/>
    </ligand>
</feature>
<feature type="active site" description="Proton donor" evidence="15">
    <location>
        <position position="9"/>
    </location>
</feature>
<dbReference type="GO" id="GO:0034200">
    <property type="term" value="F:D-glycero-beta-D-manno-heptose 1,7-bisphosphate 7-phosphatase activity"/>
    <property type="evidence" value="ECO:0007669"/>
    <property type="project" value="UniProtKB-EC"/>
</dbReference>
<dbReference type="GO" id="GO:0005737">
    <property type="term" value="C:cytoplasm"/>
    <property type="evidence" value="ECO:0007669"/>
    <property type="project" value="UniProtKB-SubCell"/>
</dbReference>
<evidence type="ECO:0000256" key="13">
    <source>
        <dbReference type="ARBA" id="ARBA00061616"/>
    </source>
</evidence>
<keyword evidence="8 17" id="KW-0479">Metal-binding</keyword>
<evidence type="ECO:0000256" key="16">
    <source>
        <dbReference type="PIRSR" id="PIRSR004682-3"/>
    </source>
</evidence>
<evidence type="ECO:0000256" key="5">
    <source>
        <dbReference type="ARBA" id="ARBA00004708"/>
    </source>
</evidence>
<dbReference type="FunFam" id="3.40.50.1000:FF:000168">
    <property type="entry name" value="D,D-heptose 1,7-bisphosphate phosphatase"/>
    <property type="match status" value="1"/>
</dbReference>
<dbReference type="Gene3D" id="3.40.50.1000">
    <property type="entry name" value="HAD superfamily/HAD-like"/>
    <property type="match status" value="1"/>
</dbReference>
<evidence type="ECO:0000256" key="9">
    <source>
        <dbReference type="ARBA" id="ARBA00022801"/>
    </source>
</evidence>
<evidence type="ECO:0000313" key="19">
    <source>
        <dbReference type="Proteomes" id="UP000192491"/>
    </source>
</evidence>
<evidence type="ECO:0000256" key="14">
    <source>
        <dbReference type="PIRNR" id="PIRNR004682"/>
    </source>
</evidence>